<dbReference type="Proteomes" id="UP001207736">
    <property type="component" value="Unassembled WGS sequence"/>
</dbReference>
<name>A0AAV5AUB8_9FLAO</name>
<dbReference type="EMBL" id="BQKB01000059">
    <property type="protein sequence ID" value="GJM54047.1"/>
    <property type="molecule type" value="Genomic_DNA"/>
</dbReference>
<sequence>MIEKLKQEAQEIQSYLEIHTSDNPDEYTERIKALSVYMARSGQMLADAKRLYNNKVTSQIGKTIIKIAKENCLSATAQNALVKSIAEEEQYVVDWLERINRTCYHQIEALRTLISMAKEELRIAKTGY</sequence>
<dbReference type="EMBL" id="BQKA01000014">
    <property type="protein sequence ID" value="GJM49875.1"/>
    <property type="molecule type" value="Genomic_DNA"/>
</dbReference>
<proteinExistence type="predicted"/>
<evidence type="ECO:0000313" key="4">
    <source>
        <dbReference type="Proteomes" id="UP001208692"/>
    </source>
</evidence>
<dbReference type="RefSeq" id="WP_264846554.1">
    <property type="nucleotide sequence ID" value="NZ_BPMA01000022.1"/>
</dbReference>
<gene>
    <name evidence="1" type="ORF">RCZ15_08500</name>
    <name evidence="2" type="ORF">RCZ16_23630</name>
</gene>
<reference evidence="1 4" key="1">
    <citation type="submission" date="2021-11" db="EMBL/GenBank/DDBJ databases">
        <title>Draft genome sequence of Capnocytophaga sp. strain KC07075 isolated from cat oral cavity.</title>
        <authorList>
            <person name="Suzuki M."/>
            <person name="Imaoka K."/>
            <person name="Kimura M."/>
            <person name="Morikawa S."/>
            <person name="Maeda K."/>
        </authorList>
    </citation>
    <scope>NUCLEOTIDE SEQUENCE</scope>
    <source>
        <strain evidence="1">KC07075</strain>
        <strain evidence="2 4">KC07079</strain>
    </source>
</reference>
<organism evidence="1 3">
    <name type="scientific">Capnocytophaga catalasegens</name>
    <dbReference type="NCBI Taxonomy" id="1004260"/>
    <lineage>
        <taxon>Bacteria</taxon>
        <taxon>Pseudomonadati</taxon>
        <taxon>Bacteroidota</taxon>
        <taxon>Flavobacteriia</taxon>
        <taxon>Flavobacteriales</taxon>
        <taxon>Flavobacteriaceae</taxon>
        <taxon>Capnocytophaga</taxon>
    </lineage>
</organism>
<accession>A0AAV5AUB8</accession>
<evidence type="ECO:0000313" key="3">
    <source>
        <dbReference type="Proteomes" id="UP001207736"/>
    </source>
</evidence>
<dbReference type="AlphaFoldDB" id="A0AAV5AUB8"/>
<dbReference type="Proteomes" id="UP001208692">
    <property type="component" value="Unassembled WGS sequence"/>
</dbReference>
<comment type="caution">
    <text evidence="1">The sequence shown here is derived from an EMBL/GenBank/DDBJ whole genome shotgun (WGS) entry which is preliminary data.</text>
</comment>
<protein>
    <submittedName>
        <fullName evidence="1">Uncharacterized protein</fullName>
    </submittedName>
</protein>
<evidence type="ECO:0000313" key="2">
    <source>
        <dbReference type="EMBL" id="GJM54047.1"/>
    </source>
</evidence>
<evidence type="ECO:0000313" key="1">
    <source>
        <dbReference type="EMBL" id="GJM49875.1"/>
    </source>
</evidence>
<keyword evidence="4" id="KW-1185">Reference proteome</keyword>